<feature type="domain" description="Histidine kinase" evidence="4">
    <location>
        <begin position="148"/>
        <end position="341"/>
    </location>
</feature>
<dbReference type="Pfam" id="PF07568">
    <property type="entry name" value="HisKA_2"/>
    <property type="match status" value="1"/>
</dbReference>
<protein>
    <submittedName>
        <fullName evidence="6">Sensory box histidine kinase</fullName>
    </submittedName>
</protein>
<dbReference type="EMBL" id="AAOT01000004">
    <property type="protein sequence ID" value="EAR52303.1"/>
    <property type="molecule type" value="Genomic_DNA"/>
</dbReference>
<dbReference type="InterPro" id="IPR035965">
    <property type="entry name" value="PAS-like_dom_sf"/>
</dbReference>
<dbReference type="SUPFAM" id="SSF55874">
    <property type="entry name" value="ATPase domain of HSP90 chaperone/DNA topoisomerase II/histidine kinase"/>
    <property type="match status" value="1"/>
</dbReference>
<dbReference type="SMART" id="SM00387">
    <property type="entry name" value="HATPase_c"/>
    <property type="match status" value="1"/>
</dbReference>
<keyword evidence="6" id="KW-0808">Transferase</keyword>
<dbReference type="STRING" id="314256.OG2516_07497"/>
<dbReference type="Gene3D" id="3.30.450.20">
    <property type="entry name" value="PAS domain"/>
    <property type="match status" value="1"/>
</dbReference>
<dbReference type="PROSITE" id="PS50109">
    <property type="entry name" value="HIS_KIN"/>
    <property type="match status" value="1"/>
</dbReference>
<keyword evidence="2" id="KW-0288">FMN</keyword>
<dbReference type="CDD" id="cd00130">
    <property type="entry name" value="PAS"/>
    <property type="match status" value="1"/>
</dbReference>
<keyword evidence="3" id="KW-0157">Chromophore</keyword>
<evidence type="ECO:0000256" key="1">
    <source>
        <dbReference type="ARBA" id="ARBA00022630"/>
    </source>
</evidence>
<dbReference type="InterPro" id="IPR000014">
    <property type="entry name" value="PAS"/>
</dbReference>
<dbReference type="InterPro" id="IPR036890">
    <property type="entry name" value="HATPase_C_sf"/>
</dbReference>
<evidence type="ECO:0000259" key="4">
    <source>
        <dbReference type="PROSITE" id="PS50109"/>
    </source>
</evidence>
<evidence type="ECO:0000313" key="6">
    <source>
        <dbReference type="EMBL" id="EAR52303.1"/>
    </source>
</evidence>
<keyword evidence="7" id="KW-1185">Reference proteome</keyword>
<keyword evidence="6" id="KW-0418">Kinase</keyword>
<evidence type="ECO:0000256" key="3">
    <source>
        <dbReference type="ARBA" id="ARBA00022991"/>
    </source>
</evidence>
<dbReference type="InterPro" id="IPR011495">
    <property type="entry name" value="Sig_transdc_His_kin_sub2_dim/P"/>
</dbReference>
<gene>
    <name evidence="6" type="ORF">OG2516_07497</name>
</gene>
<dbReference type="Pfam" id="PF13426">
    <property type="entry name" value="PAS_9"/>
    <property type="match status" value="1"/>
</dbReference>
<dbReference type="Pfam" id="PF13581">
    <property type="entry name" value="HATPase_c_2"/>
    <property type="match status" value="1"/>
</dbReference>
<comment type="caution">
    <text evidence="6">The sequence shown here is derived from an EMBL/GenBank/DDBJ whole genome shotgun (WGS) entry which is preliminary data.</text>
</comment>
<evidence type="ECO:0000259" key="5">
    <source>
        <dbReference type="PROSITE" id="PS50112"/>
    </source>
</evidence>
<dbReference type="SMART" id="SM00086">
    <property type="entry name" value="PAC"/>
    <property type="match status" value="1"/>
</dbReference>
<dbReference type="PROSITE" id="PS50112">
    <property type="entry name" value="PAS"/>
    <property type="match status" value="1"/>
</dbReference>
<dbReference type="AlphaFoldDB" id="Q2CIF5"/>
<dbReference type="HOGENOM" id="CLU_000445_114_57_5"/>
<dbReference type="NCBIfam" id="TIGR00229">
    <property type="entry name" value="sensory_box"/>
    <property type="match status" value="1"/>
</dbReference>
<dbReference type="Proteomes" id="UP000003635">
    <property type="component" value="Unassembled WGS sequence"/>
</dbReference>
<dbReference type="InterPro" id="IPR001610">
    <property type="entry name" value="PAC"/>
</dbReference>
<feature type="domain" description="PAS" evidence="5">
    <location>
        <begin position="37"/>
        <end position="86"/>
    </location>
</feature>
<evidence type="ECO:0000313" key="7">
    <source>
        <dbReference type="Proteomes" id="UP000003635"/>
    </source>
</evidence>
<dbReference type="InterPro" id="IPR005467">
    <property type="entry name" value="His_kinase_dom"/>
</dbReference>
<dbReference type="SUPFAM" id="SSF55785">
    <property type="entry name" value="PYP-like sensor domain (PAS domain)"/>
    <property type="match status" value="1"/>
</dbReference>
<dbReference type="Gene3D" id="3.30.565.10">
    <property type="entry name" value="Histidine kinase-like ATPase, C-terminal domain"/>
    <property type="match status" value="1"/>
</dbReference>
<keyword evidence="1" id="KW-0285">Flavoprotein</keyword>
<proteinExistence type="predicted"/>
<accession>Q2CIF5</accession>
<dbReference type="InterPro" id="IPR003594">
    <property type="entry name" value="HATPase_dom"/>
</dbReference>
<dbReference type="OrthoDB" id="489241at2"/>
<organism evidence="6 7">
    <name type="scientific">Oceanicola granulosus (strain ATCC BAA-861 / DSM 15982 / KCTC 12143 / HTCC2516)</name>
    <dbReference type="NCBI Taxonomy" id="314256"/>
    <lineage>
        <taxon>Bacteria</taxon>
        <taxon>Pseudomonadati</taxon>
        <taxon>Pseudomonadota</taxon>
        <taxon>Alphaproteobacteria</taxon>
        <taxon>Rhodobacterales</taxon>
        <taxon>Roseobacteraceae</taxon>
        <taxon>Oceanicola</taxon>
    </lineage>
</organism>
<reference evidence="6 7" key="1">
    <citation type="journal article" date="2010" name="J. Bacteriol.">
        <title>Genome sequences of Oceanicola granulosus HTCC2516(T) and Oceanicola batsensis HTCC2597(TDelta).</title>
        <authorList>
            <person name="Thrash J.C."/>
            <person name="Cho J.C."/>
            <person name="Vergin K.L."/>
            <person name="Giovannoni S.J."/>
        </authorList>
    </citation>
    <scope>NUCLEOTIDE SEQUENCE [LARGE SCALE GENOMIC DNA]</scope>
    <source>
        <strain evidence="7">ATCC BAA-861 / DSM 15982 / KCTC 12143 / HTCC2516</strain>
    </source>
</reference>
<sequence>MDRKTSPPPGDLSDADAVAIFSASQVAMVLTNPQLDDNPIVYVNRAFEELTGYVSHMAVGRNCRFLQGEKTRKADVARLREAVATGEDVSLEILNYRANGEPFTNALLISPILDSETGEATLFLGLQREIDGESRHSQSHQLDELVTEIQHRVKNHLSMVIGLIRMQARDAVDGDAFQNIARRVESLQLLYEEMVASRTRTNGDEIQLGAYLGRVANAIAHLDGRPGVRMNIDVPPLMMETEKAVQIGLIVSEVLTNAMQHAFADQQTGLVELMVFQTNDGGVRAIISDDGQGIPEDVAWPGKKSLGGRLVGGLCAGLGASLHVARGKVGTTITLDVPNAR</sequence>
<dbReference type="RefSeq" id="WP_007255024.1">
    <property type="nucleotide sequence ID" value="NZ_CH724107.1"/>
</dbReference>
<name>Q2CIF5_OCEGH</name>
<dbReference type="PANTHER" id="PTHR47429">
    <property type="entry name" value="PROTEIN TWIN LOV 1"/>
    <property type="match status" value="1"/>
</dbReference>
<evidence type="ECO:0000256" key="2">
    <source>
        <dbReference type="ARBA" id="ARBA00022643"/>
    </source>
</evidence>
<dbReference type="PANTHER" id="PTHR47429:SF2">
    <property type="entry name" value="PROTEIN TWIN LOV 1"/>
    <property type="match status" value="1"/>
</dbReference>
<dbReference type="eggNOG" id="COG3920">
    <property type="taxonomic scope" value="Bacteria"/>
</dbReference>
<dbReference type="GO" id="GO:0016301">
    <property type="term" value="F:kinase activity"/>
    <property type="evidence" value="ECO:0007669"/>
    <property type="project" value="UniProtKB-KW"/>
</dbReference>